<proteinExistence type="predicted"/>
<keyword evidence="3" id="KW-1185">Reference proteome</keyword>
<dbReference type="AlphaFoldDB" id="A0AAE0Z9Y0"/>
<comment type="caution">
    <text evidence="2">The sequence shown here is derived from an EMBL/GenBank/DDBJ whole genome shotgun (WGS) entry which is preliminary data.</text>
</comment>
<accession>A0AAE0Z9Y0</accession>
<name>A0AAE0Z9Y0_9GAST</name>
<feature type="compositionally biased region" description="Polar residues" evidence="1">
    <location>
        <begin position="1"/>
        <end position="12"/>
    </location>
</feature>
<feature type="region of interest" description="Disordered" evidence="1">
    <location>
        <begin position="1"/>
        <end position="20"/>
    </location>
</feature>
<reference evidence="2" key="1">
    <citation type="journal article" date="2023" name="G3 (Bethesda)">
        <title>A reference genome for the long-term kleptoplast-retaining sea slug Elysia crispata morphotype clarki.</title>
        <authorList>
            <person name="Eastman K.E."/>
            <person name="Pendleton A.L."/>
            <person name="Shaikh M.A."/>
            <person name="Suttiyut T."/>
            <person name="Ogas R."/>
            <person name="Tomko P."/>
            <person name="Gavelis G."/>
            <person name="Widhalm J.R."/>
            <person name="Wisecaver J.H."/>
        </authorList>
    </citation>
    <scope>NUCLEOTIDE SEQUENCE</scope>
    <source>
        <strain evidence="2">ECLA1</strain>
    </source>
</reference>
<protein>
    <submittedName>
        <fullName evidence="2">Uncharacterized protein</fullName>
    </submittedName>
</protein>
<dbReference type="EMBL" id="JAWDGP010004303">
    <property type="protein sequence ID" value="KAK3765453.1"/>
    <property type="molecule type" value="Genomic_DNA"/>
</dbReference>
<dbReference type="Proteomes" id="UP001283361">
    <property type="component" value="Unassembled WGS sequence"/>
</dbReference>
<evidence type="ECO:0000313" key="3">
    <source>
        <dbReference type="Proteomes" id="UP001283361"/>
    </source>
</evidence>
<organism evidence="2 3">
    <name type="scientific">Elysia crispata</name>
    <name type="common">lettuce slug</name>
    <dbReference type="NCBI Taxonomy" id="231223"/>
    <lineage>
        <taxon>Eukaryota</taxon>
        <taxon>Metazoa</taxon>
        <taxon>Spiralia</taxon>
        <taxon>Lophotrochozoa</taxon>
        <taxon>Mollusca</taxon>
        <taxon>Gastropoda</taxon>
        <taxon>Heterobranchia</taxon>
        <taxon>Euthyneura</taxon>
        <taxon>Panpulmonata</taxon>
        <taxon>Sacoglossa</taxon>
        <taxon>Placobranchoidea</taxon>
        <taxon>Plakobranchidae</taxon>
        <taxon>Elysia</taxon>
    </lineage>
</organism>
<evidence type="ECO:0000256" key="1">
    <source>
        <dbReference type="SAM" id="MobiDB-lite"/>
    </source>
</evidence>
<sequence>MLSGETMLSMQQEEPRLTGIPHGCTPPTSQSCYITPSPSASALLRPPLPSLLSSLASRRLSVESAECRIIRGLQQRSVLFRSQIVISSSLVVKAPQGSLASRLGSAQCCRCRPTDLDRNWPKALNPRNVGTMQQALQSGLSLEEMAVELLQVDCPDKNLPGRELELLLGDQILFCVGLGSS</sequence>
<evidence type="ECO:0000313" key="2">
    <source>
        <dbReference type="EMBL" id="KAK3765453.1"/>
    </source>
</evidence>
<gene>
    <name evidence="2" type="ORF">RRG08_066999</name>
</gene>